<keyword evidence="4" id="KW-1185">Reference proteome</keyword>
<dbReference type="RefSeq" id="WP_308716270.1">
    <property type="nucleotide sequence ID" value="NZ_JAVHUY010000036.1"/>
</dbReference>
<name>A0ABU0ZQG8_9ACTN</name>
<sequence length="466" mass="48730">MKIRNHDELRATGNATSRAMVLDIVEDALARVDSYDRIRSIMSLDGDLLRIGRREWDLRTKRNVYLIGAGKACNAMAMAVDHVLGDRLTRGIAIVKIAEDSDRFHRTEVHVGGHPIPDGRGHAAALRVLDLVDASGPDDLFIAVISGGSSALMNAPVDGISVRDEAVATELLLTSGAGIAEINAVRRHISRVNGGRLAERIRARGAELIGIAISDAVGRPGTEDIAEPDPGYHGTPIGPDRTTFADALATIRDYELADRLPRSVLDFLATAGPEAETPAATSGCTYFLVNSLPDLAAAAEDAARAKGLPVHVLTTGLTGESRDAGAFLAAIAAEVNATGRPFAAPCVIVCGGETVTWIREHDRITGRGGPSQELALGFALAAGGIHGAALYAMDSEGTDGTSPAAGALVDSTTADRARLLGVDLRAHLRGHSSYEALSKVGDAVRTGNTGTNLCDLNVLYVPGSPR</sequence>
<dbReference type="Gene3D" id="3.40.50.10180">
    <property type="entry name" value="Glycerate kinase, MOFRL-like N-terminal domain"/>
    <property type="match status" value="1"/>
</dbReference>
<evidence type="ECO:0000259" key="2">
    <source>
        <dbReference type="Pfam" id="PF13660"/>
    </source>
</evidence>
<accession>A0ABU0ZQG8</accession>
<dbReference type="InterPro" id="IPR039760">
    <property type="entry name" value="MOFRL_protein"/>
</dbReference>
<evidence type="ECO:0000313" key="3">
    <source>
        <dbReference type="EMBL" id="MDQ7909006.1"/>
    </source>
</evidence>
<dbReference type="Gene3D" id="3.40.1480.10">
    <property type="entry name" value="MOFRL domain"/>
    <property type="match status" value="1"/>
</dbReference>
<gene>
    <name evidence="3" type="ORF">RB614_31230</name>
</gene>
<dbReference type="InterPro" id="IPR007835">
    <property type="entry name" value="MOFRL"/>
</dbReference>
<dbReference type="InterPro" id="IPR038614">
    <property type="entry name" value="GK_N_sf"/>
</dbReference>
<proteinExistence type="predicted"/>
<dbReference type="PANTHER" id="PTHR12227">
    <property type="entry name" value="GLYCERATE KINASE"/>
    <property type="match status" value="1"/>
</dbReference>
<evidence type="ECO:0000259" key="1">
    <source>
        <dbReference type="Pfam" id="PF05161"/>
    </source>
</evidence>
<dbReference type="InterPro" id="IPR037035">
    <property type="entry name" value="GK-like_C_sf"/>
</dbReference>
<evidence type="ECO:0000313" key="4">
    <source>
        <dbReference type="Proteomes" id="UP001230908"/>
    </source>
</evidence>
<organism evidence="3 4">
    <name type="scientific">Phytohabitans maris</name>
    <dbReference type="NCBI Taxonomy" id="3071409"/>
    <lineage>
        <taxon>Bacteria</taxon>
        <taxon>Bacillati</taxon>
        <taxon>Actinomycetota</taxon>
        <taxon>Actinomycetes</taxon>
        <taxon>Micromonosporales</taxon>
        <taxon>Micromonosporaceae</taxon>
    </lineage>
</organism>
<reference evidence="3 4" key="1">
    <citation type="submission" date="2023-08" db="EMBL/GenBank/DDBJ databases">
        <title>Phytohabitans sansha sp. nov., isolated from marine sediment.</title>
        <authorList>
            <person name="Zhao Y."/>
            <person name="Yi K."/>
        </authorList>
    </citation>
    <scope>NUCLEOTIDE SEQUENCE [LARGE SCALE GENOMIC DNA]</scope>
    <source>
        <strain evidence="3 4">ZYX-F-186</strain>
    </source>
</reference>
<feature type="domain" description="MOFRL-associated" evidence="2">
    <location>
        <begin position="22"/>
        <end position="268"/>
    </location>
</feature>
<dbReference type="EMBL" id="JAVHUY010000036">
    <property type="protein sequence ID" value="MDQ7909006.1"/>
    <property type="molecule type" value="Genomic_DNA"/>
</dbReference>
<dbReference type="Pfam" id="PF13660">
    <property type="entry name" value="DUF4147"/>
    <property type="match status" value="1"/>
</dbReference>
<protein>
    <submittedName>
        <fullName evidence="3">DUF4147 domain-containing protein</fullName>
    </submittedName>
</protein>
<feature type="domain" description="MOFRL" evidence="1">
    <location>
        <begin position="346"/>
        <end position="455"/>
    </location>
</feature>
<comment type="caution">
    <text evidence="3">The sequence shown here is derived from an EMBL/GenBank/DDBJ whole genome shotgun (WGS) entry which is preliminary data.</text>
</comment>
<dbReference type="Pfam" id="PF05161">
    <property type="entry name" value="MOFRL"/>
    <property type="match status" value="1"/>
</dbReference>
<dbReference type="PANTHER" id="PTHR12227:SF0">
    <property type="entry name" value="GLYCERATE KINASE"/>
    <property type="match status" value="1"/>
</dbReference>
<dbReference type="InterPro" id="IPR025286">
    <property type="entry name" value="MOFRL_assoc_dom"/>
</dbReference>
<dbReference type="SUPFAM" id="SSF82544">
    <property type="entry name" value="GckA/TtuD-like"/>
    <property type="match status" value="1"/>
</dbReference>
<dbReference type="Proteomes" id="UP001230908">
    <property type="component" value="Unassembled WGS sequence"/>
</dbReference>